<feature type="transmembrane region" description="Helical" evidence="7">
    <location>
        <begin position="495"/>
        <end position="514"/>
    </location>
</feature>
<evidence type="ECO:0000313" key="9">
    <source>
        <dbReference type="Proteomes" id="UP000656319"/>
    </source>
</evidence>
<feature type="transmembrane region" description="Helical" evidence="7">
    <location>
        <begin position="88"/>
        <end position="106"/>
    </location>
</feature>
<evidence type="ECO:0000256" key="2">
    <source>
        <dbReference type="ARBA" id="ARBA00022448"/>
    </source>
</evidence>
<keyword evidence="5 7" id="KW-1133">Transmembrane helix</keyword>
<evidence type="ECO:0000313" key="8">
    <source>
        <dbReference type="EMBL" id="CAD6550614.1"/>
    </source>
</evidence>
<evidence type="ECO:0000256" key="6">
    <source>
        <dbReference type="ARBA" id="ARBA00023136"/>
    </source>
</evidence>
<protein>
    <submittedName>
        <fullName evidence="8">p-hydroxybenzoic acid efflux pump subunit AaeB</fullName>
    </submittedName>
</protein>
<feature type="transmembrane region" description="Helical" evidence="7">
    <location>
        <begin position="391"/>
        <end position="412"/>
    </location>
</feature>
<evidence type="ECO:0000256" key="3">
    <source>
        <dbReference type="ARBA" id="ARBA00022475"/>
    </source>
</evidence>
<organism evidence="8 9">
    <name type="scientific">Paraburkholderia hiiakae</name>
    <dbReference type="NCBI Taxonomy" id="1081782"/>
    <lineage>
        <taxon>Bacteria</taxon>
        <taxon>Pseudomonadati</taxon>
        <taxon>Pseudomonadota</taxon>
        <taxon>Betaproteobacteria</taxon>
        <taxon>Burkholderiales</taxon>
        <taxon>Burkholderiaceae</taxon>
        <taxon>Paraburkholderia</taxon>
    </lineage>
</organism>
<keyword evidence="4 7" id="KW-0812">Transmembrane</keyword>
<feature type="transmembrane region" description="Helical" evidence="7">
    <location>
        <begin position="470"/>
        <end position="488"/>
    </location>
</feature>
<reference evidence="8 9" key="1">
    <citation type="submission" date="2020-10" db="EMBL/GenBank/DDBJ databases">
        <authorList>
            <person name="Peeters C."/>
        </authorList>
    </citation>
    <scope>NUCLEOTIDE SEQUENCE [LARGE SCALE GENOMIC DNA]</scope>
    <source>
        <strain evidence="8 9">LMG 27952</strain>
    </source>
</reference>
<keyword evidence="9" id="KW-1185">Reference proteome</keyword>
<dbReference type="Proteomes" id="UP000656319">
    <property type="component" value="Unassembled WGS sequence"/>
</dbReference>
<comment type="caution">
    <text evidence="8">The sequence shown here is derived from an EMBL/GenBank/DDBJ whole genome shotgun (WGS) entry which is preliminary data.</text>
</comment>
<feature type="transmembrane region" description="Helical" evidence="7">
    <location>
        <begin position="65"/>
        <end position="81"/>
    </location>
</feature>
<comment type="subcellular location">
    <subcellularLocation>
        <location evidence="1">Cell membrane</location>
        <topology evidence="1">Multi-pass membrane protein</topology>
    </subcellularLocation>
</comment>
<dbReference type="EMBL" id="CAJHCQ010000014">
    <property type="protein sequence ID" value="CAD6550614.1"/>
    <property type="molecule type" value="Genomic_DNA"/>
</dbReference>
<dbReference type="InterPro" id="IPR006726">
    <property type="entry name" value="PHBA_efflux_AaeB/fusaric-R"/>
</dbReference>
<dbReference type="Pfam" id="PF04632">
    <property type="entry name" value="FUSC"/>
    <property type="match status" value="1"/>
</dbReference>
<feature type="transmembrane region" description="Helical" evidence="7">
    <location>
        <begin position="526"/>
        <end position="546"/>
    </location>
</feature>
<evidence type="ECO:0000256" key="1">
    <source>
        <dbReference type="ARBA" id="ARBA00004651"/>
    </source>
</evidence>
<feature type="transmembrane region" description="Helical" evidence="7">
    <location>
        <begin position="112"/>
        <end position="130"/>
    </location>
</feature>
<proteinExistence type="predicted"/>
<gene>
    <name evidence="8" type="primary">aaeB_2</name>
    <name evidence="8" type="ORF">LMG27952_05036</name>
</gene>
<sequence length="711" mass="78248">MAKHSIPLIVSLRARQVCQPRNCYPPVISKMNFPSLRDWIFSLKTFFAGMLALYIAFYYDLPRPYWALASVYIVSNPFVGATRSKALYRALGTVLGGVASVALVPPFAETPYLLSALIALWTGVFVYISISTRAARNYVFLLASYSLSVIALPALSNPLGIFDVAVARTEEITLGIVCASIVGSVFFPNRLAPTLIERTDSWFREAALYAKESMAGQVAGALVTGSRQKMALSVRGFEFLLSQLAYDHVSPVILARSEQLHGRMQLILPITSALADILAAAQKSERVIPAEIAELLRDLERWIDEPLSEDPEREAPLFRTRIAQLDPACNELTTWQTALLSSALWRLRQLVDLWVDCRTLRRIVVHDSGHWRPRYRHWRIGTRHAFLDQGLAVFSASSAALVIFIASCLWIASGWQDGAAAVSLGAIGVCFFAALDEPVPMMITFLKCATIGVVISAFYLFVVLPSGQEFPLLVIFFSFLFIPLGLLMARPKWGLMSTLVALTTATFLGIDSVYDANILTFLNGNLAGLAGVMFASVMTGVIRPFGTDAATSRLTRSSWRDVVLSGSALSLGQQRDLNARMLDRLMQLIPRVAPSEEFKHPSTESLRDMRIALNTLDLRRLSGKFSGELPVVLNRVIDEVRAHYGRCLESGERQPIPPMLAVDVDAAITRIMADFAAAPDEPGYKLRKGVLHTLIGLRLSLLPDATPVDAA</sequence>
<accession>A0ABM8NZD0</accession>
<dbReference type="PANTHER" id="PTHR30509:SF9">
    <property type="entry name" value="MULTIDRUG RESISTANCE PROTEIN MDTO"/>
    <property type="match status" value="1"/>
</dbReference>
<dbReference type="PANTHER" id="PTHR30509">
    <property type="entry name" value="P-HYDROXYBENZOIC ACID EFFLUX PUMP SUBUNIT-RELATED"/>
    <property type="match status" value="1"/>
</dbReference>
<feature type="transmembrane region" description="Helical" evidence="7">
    <location>
        <begin position="137"/>
        <end position="156"/>
    </location>
</feature>
<evidence type="ECO:0000256" key="4">
    <source>
        <dbReference type="ARBA" id="ARBA00022692"/>
    </source>
</evidence>
<feature type="transmembrane region" description="Helical" evidence="7">
    <location>
        <begin position="39"/>
        <end position="59"/>
    </location>
</feature>
<name>A0ABM8NZD0_9BURK</name>
<evidence type="ECO:0000256" key="5">
    <source>
        <dbReference type="ARBA" id="ARBA00022989"/>
    </source>
</evidence>
<keyword evidence="3" id="KW-1003">Cell membrane</keyword>
<feature type="transmembrane region" description="Helical" evidence="7">
    <location>
        <begin position="418"/>
        <end position="435"/>
    </location>
</feature>
<evidence type="ECO:0000256" key="7">
    <source>
        <dbReference type="SAM" id="Phobius"/>
    </source>
</evidence>
<feature type="transmembrane region" description="Helical" evidence="7">
    <location>
        <begin position="172"/>
        <end position="192"/>
    </location>
</feature>
<keyword evidence="2" id="KW-0813">Transport</keyword>
<feature type="transmembrane region" description="Helical" evidence="7">
    <location>
        <begin position="442"/>
        <end position="464"/>
    </location>
</feature>
<keyword evidence="6 7" id="KW-0472">Membrane</keyword>